<keyword evidence="3" id="KW-1185">Reference proteome</keyword>
<dbReference type="InterPro" id="IPR032675">
    <property type="entry name" value="LRR_dom_sf"/>
</dbReference>
<name>A0AAD8RGM0_LOLMU</name>
<evidence type="ECO:0000313" key="3">
    <source>
        <dbReference type="Proteomes" id="UP001231189"/>
    </source>
</evidence>
<dbReference type="Proteomes" id="UP001231189">
    <property type="component" value="Unassembled WGS sequence"/>
</dbReference>
<dbReference type="SMART" id="SM00256">
    <property type="entry name" value="FBOX"/>
    <property type="match status" value="1"/>
</dbReference>
<dbReference type="InterPro" id="IPR053781">
    <property type="entry name" value="F-box_AtFBL13-like"/>
</dbReference>
<dbReference type="Gene3D" id="1.20.1280.50">
    <property type="match status" value="1"/>
</dbReference>
<dbReference type="InterPro" id="IPR055357">
    <property type="entry name" value="LRR_At1g61320_AtMIF1"/>
</dbReference>
<protein>
    <recommendedName>
        <fullName evidence="1">F-box domain-containing protein</fullName>
    </recommendedName>
</protein>
<gene>
    <name evidence="2" type="ORF">QYE76_025254</name>
</gene>
<proteinExistence type="predicted"/>
<dbReference type="InterPro" id="IPR053772">
    <property type="entry name" value="At1g61320/At1g61330-like"/>
</dbReference>
<evidence type="ECO:0000313" key="2">
    <source>
        <dbReference type="EMBL" id="KAK1619737.1"/>
    </source>
</evidence>
<dbReference type="Pfam" id="PF00646">
    <property type="entry name" value="F-box"/>
    <property type="match status" value="1"/>
</dbReference>
<dbReference type="CDD" id="cd22160">
    <property type="entry name" value="F-box_AtFBL13-like"/>
    <property type="match status" value="1"/>
</dbReference>
<dbReference type="SUPFAM" id="SSF81383">
    <property type="entry name" value="F-box domain"/>
    <property type="match status" value="1"/>
</dbReference>
<dbReference type="PROSITE" id="PS50181">
    <property type="entry name" value="FBOX"/>
    <property type="match status" value="1"/>
</dbReference>
<accession>A0AAD8RGM0</accession>
<dbReference type="PANTHER" id="PTHR34145">
    <property type="entry name" value="OS02G0105600 PROTEIN"/>
    <property type="match status" value="1"/>
</dbReference>
<dbReference type="Pfam" id="PF23622">
    <property type="entry name" value="LRR_At1g61320_AtMIF1"/>
    <property type="match status" value="1"/>
</dbReference>
<dbReference type="InterPro" id="IPR001810">
    <property type="entry name" value="F-box_dom"/>
</dbReference>
<reference evidence="2" key="1">
    <citation type="submission" date="2023-07" db="EMBL/GenBank/DDBJ databases">
        <title>A chromosome-level genome assembly of Lolium multiflorum.</title>
        <authorList>
            <person name="Chen Y."/>
            <person name="Copetti D."/>
            <person name="Kolliker R."/>
            <person name="Studer B."/>
        </authorList>
    </citation>
    <scope>NUCLEOTIDE SEQUENCE</scope>
    <source>
        <strain evidence="2">02402/16</strain>
        <tissue evidence="2">Leaf</tissue>
    </source>
</reference>
<dbReference type="Gene3D" id="3.80.10.10">
    <property type="entry name" value="Ribonuclease Inhibitor"/>
    <property type="match status" value="1"/>
</dbReference>
<dbReference type="InterPro" id="IPR036047">
    <property type="entry name" value="F-box-like_dom_sf"/>
</dbReference>
<dbReference type="SUPFAM" id="SSF52047">
    <property type="entry name" value="RNI-like"/>
    <property type="match status" value="1"/>
</dbReference>
<dbReference type="PANTHER" id="PTHR34145:SF73">
    <property type="entry name" value="FBD DOMAIN-CONTAINING PROTEIN"/>
    <property type="match status" value="1"/>
</dbReference>
<dbReference type="EMBL" id="JAUUTY010000006">
    <property type="protein sequence ID" value="KAK1619737.1"/>
    <property type="molecule type" value="Genomic_DNA"/>
</dbReference>
<comment type="caution">
    <text evidence="2">The sequence shown here is derived from an EMBL/GenBank/DDBJ whole genome shotgun (WGS) entry which is preliminary data.</text>
</comment>
<organism evidence="2 3">
    <name type="scientific">Lolium multiflorum</name>
    <name type="common">Italian ryegrass</name>
    <name type="synonym">Lolium perenne subsp. multiflorum</name>
    <dbReference type="NCBI Taxonomy" id="4521"/>
    <lineage>
        <taxon>Eukaryota</taxon>
        <taxon>Viridiplantae</taxon>
        <taxon>Streptophyta</taxon>
        <taxon>Embryophyta</taxon>
        <taxon>Tracheophyta</taxon>
        <taxon>Spermatophyta</taxon>
        <taxon>Magnoliopsida</taxon>
        <taxon>Liliopsida</taxon>
        <taxon>Poales</taxon>
        <taxon>Poaceae</taxon>
        <taxon>BOP clade</taxon>
        <taxon>Pooideae</taxon>
        <taxon>Poodae</taxon>
        <taxon>Poeae</taxon>
        <taxon>Poeae Chloroplast Group 2 (Poeae type)</taxon>
        <taxon>Loliodinae</taxon>
        <taxon>Loliinae</taxon>
        <taxon>Lolium</taxon>
    </lineage>
</organism>
<sequence length="470" mass="53724">MCRSKKAKLSDGRSIFTNKHQPNDLFESLPQDILCLILSKLPLNEIVRTSTLSTKWRHTWTSCTKLIFDGAMMCGNGTSSKERYTQNFIERVNAILKQCGATAVEEFKIKFPFDNMLVGHLNSWVKFAVSSRAKNLAIDLEPEDFRCCKYRHRFPFELFDKRSMSHLETIYLSMVSLKAQPSFTGFPNLKVLDLRVVDVSSNDLQVVLSSCINLERLSIVLCDLCDHIRVSLPRLQHLHVSHSDINKIHFVSKNLRTFVYDGTMEPLDLSESLQLKHADMHFPWLTLEHAITELPRAMPHAENLNLSAYLQLEVLHLPEGASKFSHLKHLQLKLGFSSYSQDNLLSLASFLKAAPVLEDLDIHFLHHSFPLQDFQKLPIRCLPPCRHDHLKRVLITGFHGTRGEIELAAHVADNSTRLEHFVIDSAMRGVNNTWLMLRPEGRDMFLCMARENARKYVAGKVAQGARFVVV</sequence>
<evidence type="ECO:0000259" key="1">
    <source>
        <dbReference type="PROSITE" id="PS50181"/>
    </source>
</evidence>
<dbReference type="AlphaFoldDB" id="A0AAD8RGM0"/>
<feature type="domain" description="F-box" evidence="1">
    <location>
        <begin position="23"/>
        <end position="71"/>
    </location>
</feature>